<evidence type="ECO:0000256" key="10">
    <source>
        <dbReference type="PROSITE-ProRule" id="PRU00110"/>
    </source>
</evidence>
<comment type="subcellular location">
    <subcellularLocation>
        <location evidence="2">Cell membrane</location>
        <topology evidence="2">Multi-pass membrane protein</topology>
    </subcellularLocation>
</comment>
<dbReference type="RefSeq" id="WP_275710194.1">
    <property type="nucleotide sequence ID" value="NZ_JAKLTN010000002.1"/>
</dbReference>
<comment type="caution">
    <text evidence="16">The sequence shown here is derived from an EMBL/GenBank/DDBJ whole genome shotgun (WGS) entry which is preliminary data.</text>
</comment>
<dbReference type="PANTHER" id="PTHR45339">
    <property type="entry name" value="HYBRID SIGNAL TRANSDUCTION HISTIDINE KINASE J"/>
    <property type="match status" value="1"/>
</dbReference>
<dbReference type="Gene3D" id="1.10.287.130">
    <property type="match status" value="1"/>
</dbReference>
<feature type="domain" description="HPt" evidence="15">
    <location>
        <begin position="732"/>
        <end position="826"/>
    </location>
</feature>
<feature type="transmembrane region" description="Helical" evidence="12">
    <location>
        <begin position="12"/>
        <end position="32"/>
    </location>
</feature>
<organism evidence="16 17">
    <name type="scientific">Dechloromonas hankyongensis</name>
    <dbReference type="NCBI Taxonomy" id="2908002"/>
    <lineage>
        <taxon>Bacteria</taxon>
        <taxon>Pseudomonadati</taxon>
        <taxon>Pseudomonadota</taxon>
        <taxon>Betaproteobacteria</taxon>
        <taxon>Rhodocyclales</taxon>
        <taxon>Azonexaceae</taxon>
        <taxon>Dechloromonas</taxon>
    </lineage>
</organism>
<keyword evidence="9 12" id="KW-0472">Membrane</keyword>
<evidence type="ECO:0000313" key="16">
    <source>
        <dbReference type="EMBL" id="MCG2577279.1"/>
    </source>
</evidence>
<dbReference type="InterPro" id="IPR011006">
    <property type="entry name" value="CheY-like_superfamily"/>
</dbReference>
<dbReference type="CDD" id="cd17546">
    <property type="entry name" value="REC_hyHK_CKI1_RcsC-like"/>
    <property type="match status" value="1"/>
</dbReference>
<feature type="domain" description="Response regulatory" evidence="14">
    <location>
        <begin position="564"/>
        <end position="680"/>
    </location>
</feature>
<keyword evidence="7 12" id="KW-1133">Transmembrane helix</keyword>
<dbReference type="InterPro" id="IPR033480">
    <property type="entry name" value="sCache_2"/>
</dbReference>
<evidence type="ECO:0000256" key="9">
    <source>
        <dbReference type="ARBA" id="ARBA00023136"/>
    </source>
</evidence>
<dbReference type="SUPFAM" id="SSF47226">
    <property type="entry name" value="Histidine-containing phosphotransfer domain, HPT domain"/>
    <property type="match status" value="1"/>
</dbReference>
<evidence type="ECO:0000256" key="2">
    <source>
        <dbReference type="ARBA" id="ARBA00004651"/>
    </source>
</evidence>
<keyword evidence="8" id="KW-0902">Two-component regulatory system</keyword>
<evidence type="ECO:0000256" key="4">
    <source>
        <dbReference type="ARBA" id="ARBA00022475"/>
    </source>
</evidence>
<dbReference type="Pfam" id="PF02518">
    <property type="entry name" value="HATPase_c"/>
    <property type="match status" value="1"/>
</dbReference>
<evidence type="ECO:0000259" key="13">
    <source>
        <dbReference type="PROSITE" id="PS50109"/>
    </source>
</evidence>
<name>A0ABS9K274_9RHOO</name>
<dbReference type="EMBL" id="JAKLTN010000002">
    <property type="protein sequence ID" value="MCG2577279.1"/>
    <property type="molecule type" value="Genomic_DNA"/>
</dbReference>
<dbReference type="SMART" id="SM00388">
    <property type="entry name" value="HisKA"/>
    <property type="match status" value="1"/>
</dbReference>
<dbReference type="EC" id="2.7.13.3" evidence="3"/>
<evidence type="ECO:0000259" key="15">
    <source>
        <dbReference type="PROSITE" id="PS50894"/>
    </source>
</evidence>
<feature type="modified residue" description="4-aspartylphosphate" evidence="11">
    <location>
        <position position="613"/>
    </location>
</feature>
<dbReference type="Gene3D" id="1.20.120.160">
    <property type="entry name" value="HPT domain"/>
    <property type="match status" value="1"/>
</dbReference>
<dbReference type="InterPro" id="IPR003594">
    <property type="entry name" value="HATPase_dom"/>
</dbReference>
<evidence type="ECO:0000256" key="8">
    <source>
        <dbReference type="ARBA" id="ARBA00023012"/>
    </source>
</evidence>
<evidence type="ECO:0000256" key="11">
    <source>
        <dbReference type="PROSITE-ProRule" id="PRU00169"/>
    </source>
</evidence>
<gene>
    <name evidence="16" type="ORF">LZ012_09765</name>
</gene>
<dbReference type="Proteomes" id="UP001165384">
    <property type="component" value="Unassembled WGS sequence"/>
</dbReference>
<protein>
    <recommendedName>
        <fullName evidence="3">histidine kinase</fullName>
        <ecNumber evidence="3">2.7.13.3</ecNumber>
    </recommendedName>
</protein>
<dbReference type="InterPro" id="IPR036097">
    <property type="entry name" value="HisK_dim/P_sf"/>
</dbReference>
<evidence type="ECO:0000256" key="1">
    <source>
        <dbReference type="ARBA" id="ARBA00000085"/>
    </source>
</evidence>
<keyword evidence="17" id="KW-1185">Reference proteome</keyword>
<dbReference type="Pfam" id="PF01627">
    <property type="entry name" value="Hpt"/>
    <property type="match status" value="1"/>
</dbReference>
<evidence type="ECO:0000259" key="14">
    <source>
        <dbReference type="PROSITE" id="PS50110"/>
    </source>
</evidence>
<comment type="catalytic activity">
    <reaction evidence="1">
        <text>ATP + protein L-histidine = ADP + protein N-phospho-L-histidine.</text>
        <dbReference type="EC" id="2.7.13.3"/>
    </reaction>
</comment>
<dbReference type="InterPro" id="IPR005467">
    <property type="entry name" value="His_kinase_dom"/>
</dbReference>
<dbReference type="InterPro" id="IPR001789">
    <property type="entry name" value="Sig_transdc_resp-reg_receiver"/>
</dbReference>
<dbReference type="SMART" id="SM01049">
    <property type="entry name" value="Cache_2"/>
    <property type="match status" value="1"/>
</dbReference>
<feature type="transmembrane region" description="Helical" evidence="12">
    <location>
        <begin position="188"/>
        <end position="210"/>
    </location>
</feature>
<dbReference type="SMART" id="SM00448">
    <property type="entry name" value="REC"/>
    <property type="match status" value="1"/>
</dbReference>
<dbReference type="PANTHER" id="PTHR45339:SF5">
    <property type="entry name" value="HISTIDINE KINASE"/>
    <property type="match status" value="1"/>
</dbReference>
<keyword evidence="5 11" id="KW-0597">Phosphoprotein</keyword>
<proteinExistence type="predicted"/>
<dbReference type="Pfam" id="PF17200">
    <property type="entry name" value="sCache_2"/>
    <property type="match status" value="1"/>
</dbReference>
<dbReference type="PROSITE" id="PS50110">
    <property type="entry name" value="RESPONSE_REGULATORY"/>
    <property type="match status" value="1"/>
</dbReference>
<dbReference type="Pfam" id="PF00072">
    <property type="entry name" value="Response_reg"/>
    <property type="match status" value="1"/>
</dbReference>
<dbReference type="PRINTS" id="PR00344">
    <property type="entry name" value="BCTRLSENSOR"/>
</dbReference>
<keyword evidence="4" id="KW-1003">Cell membrane</keyword>
<evidence type="ECO:0000256" key="3">
    <source>
        <dbReference type="ARBA" id="ARBA00012438"/>
    </source>
</evidence>
<evidence type="ECO:0000256" key="5">
    <source>
        <dbReference type="ARBA" id="ARBA00022553"/>
    </source>
</evidence>
<feature type="domain" description="Histidine kinase" evidence="13">
    <location>
        <begin position="315"/>
        <end position="535"/>
    </location>
</feature>
<dbReference type="SUPFAM" id="SSF47384">
    <property type="entry name" value="Homodimeric domain of signal transducing histidine kinase"/>
    <property type="match status" value="1"/>
</dbReference>
<keyword evidence="6 12" id="KW-0812">Transmembrane</keyword>
<dbReference type="InterPro" id="IPR036641">
    <property type="entry name" value="HPT_dom_sf"/>
</dbReference>
<sequence length="833" mass="90866">MIPHLSIRSRLVLLIVLAWVILSSVIGYALVLEKRELLQQKQERTNNALELGFSVLDYYQSQVEAGALSRRDAEATAAAAVSRMRYDGLNYFSIYDLNYHMLRHPIKPVMNGGDFSSLTDANGVRIVFELVEAAKRDKGEFVYYLWPKPGNAKPVKKAATSRLFAPWGWVLQTGIYIDDVDIEFRSKLLTYLGLIAAAMLLLVLLLWHIANGISKPLHDLQESVGRIAGLDLSDPDVLHAVAEKLSASARDGNCPEIKHLAHAYALLAGRLVDANDNLGDVNRKLTAELNDRHRAEAERDDAEQANQSKSAFLANMSHEIRTPLNAIIGLTHLLRRNQLDDQQRERLGKIDAAATHLLAVIDNILDLSKIEAGKLELELADFSPAALLDEARSLVQDRVAAKGLDFRTEIRGLPTVLHGDVTRLRQALVNYLGNAVKFTEKGGIILRASVVDEDAHHVQVRFAVQDTGIGIAAEKVPMLFQVFEQVDTSITRKFGGSGLGLAINRRFAQLMGGEAGVDSTPGQGSTFWLTAKLGKRPGVVLDTGKQDADLKAEQRLGRHCADARVLLVEDNPINQEVALELLARVGLSADVAQNGEQALGKVRESTFDLILMDVQMPVMDGLEATRRIRQLPACAHVPILAMTANAFREDKVACLAAGMTDFVAKPVDPTVLYSTLLRWLPQHKPAPGGALISARNEAGGTPAGHGDSELRQRLRTIAGLNLERGLLCTAGKLPKLVRYLQMFAETHAQDADRVQYYLTAHDPEQARRWVHALKGVAGNLGAESVHAASQALDMAIRRGAGADELARNLGAMAEELGVFVAGIRSALALDCSA</sequence>
<feature type="modified residue" description="Phosphohistidine" evidence="10">
    <location>
        <position position="771"/>
    </location>
</feature>
<dbReference type="Pfam" id="PF00512">
    <property type="entry name" value="HisKA"/>
    <property type="match status" value="1"/>
</dbReference>
<dbReference type="PROSITE" id="PS50894">
    <property type="entry name" value="HPT"/>
    <property type="match status" value="1"/>
</dbReference>
<reference evidence="16" key="1">
    <citation type="submission" date="2022-01" db="EMBL/GenBank/DDBJ databases">
        <authorList>
            <person name="Jo J.-H."/>
            <person name="Im W.-T."/>
        </authorList>
    </citation>
    <scope>NUCLEOTIDE SEQUENCE</scope>
    <source>
        <strain evidence="16">XY25</strain>
    </source>
</reference>
<dbReference type="InterPro" id="IPR003661">
    <property type="entry name" value="HisK_dim/P_dom"/>
</dbReference>
<dbReference type="CDD" id="cd00082">
    <property type="entry name" value="HisKA"/>
    <property type="match status" value="1"/>
</dbReference>
<dbReference type="SUPFAM" id="SSF52172">
    <property type="entry name" value="CheY-like"/>
    <property type="match status" value="1"/>
</dbReference>
<accession>A0ABS9K274</accession>
<evidence type="ECO:0000313" key="17">
    <source>
        <dbReference type="Proteomes" id="UP001165384"/>
    </source>
</evidence>
<dbReference type="InterPro" id="IPR008207">
    <property type="entry name" value="Sig_transdc_His_kin_Hpt_dom"/>
</dbReference>
<dbReference type="CDD" id="cd16922">
    <property type="entry name" value="HATPase_EvgS-ArcB-TorS-like"/>
    <property type="match status" value="1"/>
</dbReference>
<dbReference type="Gene3D" id="3.30.450.20">
    <property type="entry name" value="PAS domain"/>
    <property type="match status" value="1"/>
</dbReference>
<dbReference type="InterPro" id="IPR036890">
    <property type="entry name" value="HATPase_C_sf"/>
</dbReference>
<dbReference type="Gene3D" id="6.10.340.10">
    <property type="match status" value="1"/>
</dbReference>
<dbReference type="Gene3D" id="3.30.565.10">
    <property type="entry name" value="Histidine kinase-like ATPase, C-terminal domain"/>
    <property type="match status" value="1"/>
</dbReference>
<dbReference type="PROSITE" id="PS50109">
    <property type="entry name" value="HIS_KIN"/>
    <property type="match status" value="1"/>
</dbReference>
<dbReference type="SUPFAM" id="SSF55874">
    <property type="entry name" value="ATPase domain of HSP90 chaperone/DNA topoisomerase II/histidine kinase"/>
    <property type="match status" value="1"/>
</dbReference>
<evidence type="ECO:0000256" key="7">
    <source>
        <dbReference type="ARBA" id="ARBA00022989"/>
    </source>
</evidence>
<evidence type="ECO:0000256" key="12">
    <source>
        <dbReference type="SAM" id="Phobius"/>
    </source>
</evidence>
<dbReference type="InterPro" id="IPR004358">
    <property type="entry name" value="Sig_transdc_His_kin-like_C"/>
</dbReference>
<dbReference type="Gene3D" id="3.40.50.2300">
    <property type="match status" value="1"/>
</dbReference>
<evidence type="ECO:0000256" key="6">
    <source>
        <dbReference type="ARBA" id="ARBA00022692"/>
    </source>
</evidence>
<dbReference type="SMART" id="SM00387">
    <property type="entry name" value="HATPase_c"/>
    <property type="match status" value="1"/>
</dbReference>